<evidence type="ECO:0000259" key="8">
    <source>
        <dbReference type="Pfam" id="PF00924"/>
    </source>
</evidence>
<dbReference type="SUPFAM" id="SSF50182">
    <property type="entry name" value="Sm-like ribonucleoproteins"/>
    <property type="match status" value="1"/>
</dbReference>
<dbReference type="RefSeq" id="WP_183376792.1">
    <property type="nucleotide sequence ID" value="NZ_JACHHD010000020.1"/>
</dbReference>
<dbReference type="SUPFAM" id="SSF82861">
    <property type="entry name" value="Mechanosensitive channel protein MscS (YggB), transmembrane region"/>
    <property type="match status" value="1"/>
</dbReference>
<evidence type="ECO:0000256" key="4">
    <source>
        <dbReference type="ARBA" id="ARBA00022692"/>
    </source>
</evidence>
<dbReference type="PANTHER" id="PTHR30221">
    <property type="entry name" value="SMALL-CONDUCTANCE MECHANOSENSITIVE CHANNEL"/>
    <property type="match status" value="1"/>
</dbReference>
<dbReference type="EMBL" id="JACHHD010000020">
    <property type="protein sequence ID" value="MBB5185638.1"/>
    <property type="molecule type" value="Genomic_DNA"/>
</dbReference>
<evidence type="ECO:0000256" key="6">
    <source>
        <dbReference type="ARBA" id="ARBA00023136"/>
    </source>
</evidence>
<dbReference type="PANTHER" id="PTHR30221:SF1">
    <property type="entry name" value="SMALL-CONDUCTANCE MECHANOSENSITIVE CHANNEL"/>
    <property type="match status" value="1"/>
</dbReference>
<comment type="caution">
    <text evidence="9">The sequence shown here is derived from an EMBL/GenBank/DDBJ whole genome shotgun (WGS) entry which is preliminary data.</text>
</comment>
<proteinExistence type="inferred from homology"/>
<accession>A0A7W8D1V6</accession>
<gene>
    <name evidence="9" type="ORF">HNQ43_001713</name>
</gene>
<dbReference type="Pfam" id="PF00924">
    <property type="entry name" value="MS_channel_2nd"/>
    <property type="match status" value="1"/>
</dbReference>
<dbReference type="Proteomes" id="UP000521313">
    <property type="component" value="Unassembled WGS sequence"/>
</dbReference>
<dbReference type="Pfam" id="PF05552">
    <property type="entry name" value="MS_channel_1st_1"/>
    <property type="match status" value="1"/>
</dbReference>
<dbReference type="AlphaFoldDB" id="A0A7W8D1V6"/>
<comment type="subcellular location">
    <subcellularLocation>
        <location evidence="1">Cell membrane</location>
        <topology evidence="1">Multi-pass membrane protein</topology>
    </subcellularLocation>
</comment>
<dbReference type="Gene3D" id="2.30.30.60">
    <property type="match status" value="1"/>
</dbReference>
<evidence type="ECO:0000256" key="1">
    <source>
        <dbReference type="ARBA" id="ARBA00004651"/>
    </source>
</evidence>
<dbReference type="InterPro" id="IPR008910">
    <property type="entry name" value="MSC_TM_helix"/>
</dbReference>
<dbReference type="GO" id="GO:0005886">
    <property type="term" value="C:plasma membrane"/>
    <property type="evidence" value="ECO:0007669"/>
    <property type="project" value="UniProtKB-SubCell"/>
</dbReference>
<dbReference type="InterPro" id="IPR023408">
    <property type="entry name" value="MscS_beta-dom_sf"/>
</dbReference>
<reference evidence="9 10" key="1">
    <citation type="submission" date="2020-08" db="EMBL/GenBank/DDBJ databases">
        <title>Genomic Encyclopedia of Type Strains, Phase IV (KMG-IV): sequencing the most valuable type-strain genomes for metagenomic binning, comparative biology and taxonomic classification.</title>
        <authorList>
            <person name="Goeker M."/>
        </authorList>
    </citation>
    <scope>NUCLEOTIDE SEQUENCE [LARGE SCALE GENOMIC DNA]</scope>
    <source>
        <strain evidence="9 10">DSM 26963</strain>
    </source>
</reference>
<evidence type="ECO:0000256" key="2">
    <source>
        <dbReference type="ARBA" id="ARBA00008017"/>
    </source>
</evidence>
<dbReference type="InterPro" id="IPR006685">
    <property type="entry name" value="MscS_channel_2nd"/>
</dbReference>
<evidence type="ECO:0000256" key="7">
    <source>
        <dbReference type="SAM" id="Phobius"/>
    </source>
</evidence>
<sequence>MFDQLENLLIKMAVAAVIVIVGMFLAKIVRKLIVRLSQNVNDRGALSFIGSCASISIRIIFVVIALAVLGLDMSIIVGSLSAVSLGISLALRDTMNDVAGGIQILFTKPFVIGDTIRIEDKEGMVTRIEILFTVLRTYDHQEIVVPNSTAISEIVINYSKDPYRRIHITFPVSIETDPELCFQLGNSVLDSQREHIIATMQKEVVIESMQEQSMIIGIYCFVPLEVYWSCLCQMNEEVQKKRREMDLTSVSPSVIVKSDAAL</sequence>
<evidence type="ECO:0000256" key="3">
    <source>
        <dbReference type="ARBA" id="ARBA00022475"/>
    </source>
</evidence>
<keyword evidence="4 7" id="KW-0812">Transmembrane</keyword>
<feature type="transmembrane region" description="Helical" evidence="7">
    <location>
        <begin position="12"/>
        <end position="33"/>
    </location>
</feature>
<keyword evidence="3" id="KW-1003">Cell membrane</keyword>
<protein>
    <submittedName>
        <fullName evidence="9">Small conductance mechanosensitive channel</fullName>
    </submittedName>
</protein>
<dbReference type="GO" id="GO:0008381">
    <property type="term" value="F:mechanosensitive monoatomic ion channel activity"/>
    <property type="evidence" value="ECO:0007669"/>
    <property type="project" value="InterPro"/>
</dbReference>
<dbReference type="SUPFAM" id="SSF82689">
    <property type="entry name" value="Mechanosensitive channel protein MscS (YggB), C-terminal domain"/>
    <property type="match status" value="1"/>
</dbReference>
<dbReference type="InterPro" id="IPR010920">
    <property type="entry name" value="LSM_dom_sf"/>
</dbReference>
<evidence type="ECO:0000313" key="9">
    <source>
        <dbReference type="EMBL" id="MBB5185638.1"/>
    </source>
</evidence>
<dbReference type="InterPro" id="IPR011066">
    <property type="entry name" value="MscS_channel_C_sf"/>
</dbReference>
<dbReference type="InterPro" id="IPR011014">
    <property type="entry name" value="MscS_channel_TM-2"/>
</dbReference>
<organism evidence="9 10">
    <name type="scientific">Faecalicoccus acidiformans</name>
    <dbReference type="NCBI Taxonomy" id="915173"/>
    <lineage>
        <taxon>Bacteria</taxon>
        <taxon>Bacillati</taxon>
        <taxon>Bacillota</taxon>
        <taxon>Erysipelotrichia</taxon>
        <taxon>Erysipelotrichales</taxon>
        <taxon>Erysipelotrichaceae</taxon>
        <taxon>Faecalicoccus</taxon>
    </lineage>
</organism>
<evidence type="ECO:0000313" key="10">
    <source>
        <dbReference type="Proteomes" id="UP000521313"/>
    </source>
</evidence>
<feature type="transmembrane region" description="Helical" evidence="7">
    <location>
        <begin position="45"/>
        <end position="67"/>
    </location>
</feature>
<dbReference type="Gene3D" id="3.30.70.100">
    <property type="match status" value="1"/>
</dbReference>
<keyword evidence="6 7" id="KW-0472">Membrane</keyword>
<dbReference type="InterPro" id="IPR045275">
    <property type="entry name" value="MscS_archaea/bacteria_type"/>
</dbReference>
<name>A0A7W8D1V6_9FIRM</name>
<feature type="domain" description="Mechanosensitive ion channel MscS" evidence="8">
    <location>
        <begin position="93"/>
        <end position="160"/>
    </location>
</feature>
<dbReference type="Gene3D" id="1.10.287.1260">
    <property type="match status" value="1"/>
</dbReference>
<comment type="similarity">
    <text evidence="2">Belongs to the MscS (TC 1.A.23) family.</text>
</comment>
<keyword evidence="5 7" id="KW-1133">Transmembrane helix</keyword>
<evidence type="ECO:0000256" key="5">
    <source>
        <dbReference type="ARBA" id="ARBA00022989"/>
    </source>
</evidence>